<comment type="subcellular location">
    <subcellularLocation>
        <location evidence="1">Membrane</location>
    </subcellularLocation>
</comment>
<name>A0A6C0KVB4_9ZZZZ</name>
<reference evidence="4" key="1">
    <citation type="journal article" date="2020" name="Nature">
        <title>Giant virus diversity and host interactions through global metagenomics.</title>
        <authorList>
            <person name="Schulz F."/>
            <person name="Roux S."/>
            <person name="Paez-Espino D."/>
            <person name="Jungbluth S."/>
            <person name="Walsh D.A."/>
            <person name="Denef V.J."/>
            <person name="McMahon K.D."/>
            <person name="Konstantinidis K.T."/>
            <person name="Eloe-Fadrosh E.A."/>
            <person name="Kyrpides N.C."/>
            <person name="Woyke T."/>
        </authorList>
    </citation>
    <scope>NUCLEOTIDE SEQUENCE</scope>
    <source>
        <strain evidence="4">GVMAG-S-3300013093-109</strain>
    </source>
</reference>
<evidence type="ECO:0008006" key="5">
    <source>
        <dbReference type="Google" id="ProtNLM"/>
    </source>
</evidence>
<evidence type="ECO:0000256" key="1">
    <source>
        <dbReference type="ARBA" id="ARBA00004370"/>
    </source>
</evidence>
<proteinExistence type="predicted"/>
<accession>A0A6C0KVB4</accession>
<sequence length="161" mass="17864">MNFFILSFILLVISFFLSKSFKESFEVSTCNQQTSCQTCAGANGCSWCPTSNTCLKSTDLTTNNPDCNQNNTISSAFSCPSAQTTQPDIARSLTSDSLYQNQVADRVRPPNAYSNPDMEYSNETVMAELHDVREQIKSGQAMLPEVVQQQFLQMKNMNALA</sequence>
<organism evidence="4">
    <name type="scientific">viral metagenome</name>
    <dbReference type="NCBI Taxonomy" id="1070528"/>
    <lineage>
        <taxon>unclassified sequences</taxon>
        <taxon>metagenomes</taxon>
        <taxon>organismal metagenomes</taxon>
    </lineage>
</organism>
<protein>
    <recommendedName>
        <fullName evidence="5">PSI domain-containing protein</fullName>
    </recommendedName>
</protein>
<evidence type="ECO:0000256" key="3">
    <source>
        <dbReference type="ARBA" id="ARBA00023180"/>
    </source>
</evidence>
<dbReference type="InterPro" id="IPR002165">
    <property type="entry name" value="Plexin_repeat"/>
</dbReference>
<dbReference type="AlphaFoldDB" id="A0A6C0KVB4"/>
<dbReference type="GO" id="GO:0016020">
    <property type="term" value="C:membrane"/>
    <property type="evidence" value="ECO:0007669"/>
    <property type="project" value="UniProtKB-SubCell"/>
</dbReference>
<evidence type="ECO:0000313" key="4">
    <source>
        <dbReference type="EMBL" id="QHU20640.1"/>
    </source>
</evidence>
<dbReference type="Pfam" id="PF01437">
    <property type="entry name" value="PSI"/>
    <property type="match status" value="1"/>
</dbReference>
<dbReference type="EMBL" id="MN740970">
    <property type="protein sequence ID" value="QHU20640.1"/>
    <property type="molecule type" value="Genomic_DNA"/>
</dbReference>
<evidence type="ECO:0000256" key="2">
    <source>
        <dbReference type="ARBA" id="ARBA00023136"/>
    </source>
</evidence>
<keyword evidence="3" id="KW-0325">Glycoprotein</keyword>
<keyword evidence="2" id="KW-0472">Membrane</keyword>